<keyword evidence="9" id="KW-1185">Reference proteome</keyword>
<organism evidence="8 9">
    <name type="scientific">Sporothrix eucalyptigena</name>
    <dbReference type="NCBI Taxonomy" id="1812306"/>
    <lineage>
        <taxon>Eukaryota</taxon>
        <taxon>Fungi</taxon>
        <taxon>Dikarya</taxon>
        <taxon>Ascomycota</taxon>
        <taxon>Pezizomycotina</taxon>
        <taxon>Sordariomycetes</taxon>
        <taxon>Sordariomycetidae</taxon>
        <taxon>Ophiostomatales</taxon>
        <taxon>Ophiostomataceae</taxon>
        <taxon>Sporothrix</taxon>
    </lineage>
</organism>
<dbReference type="SMART" id="SM00066">
    <property type="entry name" value="GAL4"/>
    <property type="match status" value="1"/>
</dbReference>
<dbReference type="InterPro" id="IPR036864">
    <property type="entry name" value="Zn2-C6_fun-type_DNA-bd_sf"/>
</dbReference>
<evidence type="ECO:0000256" key="1">
    <source>
        <dbReference type="ARBA" id="ARBA00022723"/>
    </source>
</evidence>
<dbReference type="Gene3D" id="4.10.240.10">
    <property type="entry name" value="Zn(2)-C6 fungal-type DNA-binding domain"/>
    <property type="match status" value="1"/>
</dbReference>
<evidence type="ECO:0000313" key="9">
    <source>
        <dbReference type="Proteomes" id="UP001642482"/>
    </source>
</evidence>
<feature type="compositionally biased region" description="Low complexity" evidence="5">
    <location>
        <begin position="85"/>
        <end position="102"/>
    </location>
</feature>
<keyword evidence="3" id="KW-0804">Transcription</keyword>
<evidence type="ECO:0000256" key="4">
    <source>
        <dbReference type="ARBA" id="ARBA00023242"/>
    </source>
</evidence>
<dbReference type="PROSITE" id="PS50048">
    <property type="entry name" value="ZN2_CY6_FUNGAL_2"/>
    <property type="match status" value="1"/>
</dbReference>
<feature type="region of interest" description="Disordered" evidence="5">
    <location>
        <begin position="635"/>
        <end position="657"/>
    </location>
</feature>
<evidence type="ECO:0000256" key="3">
    <source>
        <dbReference type="ARBA" id="ARBA00023163"/>
    </source>
</evidence>
<dbReference type="SMART" id="SM00906">
    <property type="entry name" value="Fungal_trans"/>
    <property type="match status" value="1"/>
</dbReference>
<proteinExistence type="predicted"/>
<dbReference type="CDD" id="cd00067">
    <property type="entry name" value="GAL4"/>
    <property type="match status" value="1"/>
</dbReference>
<evidence type="ECO:0000259" key="7">
    <source>
        <dbReference type="PROSITE" id="PS50048"/>
    </source>
</evidence>
<dbReference type="PROSITE" id="PS00463">
    <property type="entry name" value="ZN2_CY6_FUNGAL_1"/>
    <property type="match status" value="1"/>
</dbReference>
<dbReference type="InterPro" id="IPR001138">
    <property type="entry name" value="Zn2Cys6_DnaBD"/>
</dbReference>
<feature type="domain" description="Zn(2)-C6 fungal-type" evidence="7">
    <location>
        <begin position="17"/>
        <end position="48"/>
    </location>
</feature>
<dbReference type="SUPFAM" id="SSF57701">
    <property type="entry name" value="Zn2/Cys6 DNA-binding domain"/>
    <property type="match status" value="1"/>
</dbReference>
<keyword evidence="6" id="KW-0472">Membrane</keyword>
<dbReference type="PANTHER" id="PTHR47424">
    <property type="entry name" value="REGULATORY PROTEIN GAL4"/>
    <property type="match status" value="1"/>
</dbReference>
<keyword evidence="6" id="KW-0812">Transmembrane</keyword>
<feature type="compositionally biased region" description="Polar residues" evidence="5">
    <location>
        <begin position="69"/>
        <end position="78"/>
    </location>
</feature>
<name>A0ABP0BNF7_9PEZI</name>
<dbReference type="Pfam" id="PF00172">
    <property type="entry name" value="Zn_clus"/>
    <property type="match status" value="1"/>
</dbReference>
<feature type="transmembrane region" description="Helical" evidence="6">
    <location>
        <begin position="459"/>
        <end position="478"/>
    </location>
</feature>
<dbReference type="InterPro" id="IPR051127">
    <property type="entry name" value="Fungal_SecMet_Regulators"/>
</dbReference>
<keyword evidence="6" id="KW-1133">Transmembrane helix</keyword>
<sequence>MPRPKVPPSQRRRAAEACNFCRASKKRCSATVPCTACVRRGHALSCSLTHKPRGASGARAPEPVVRGPSGSSGATSRLVSPLSPPDVAETADVAADATEPATGTGTASPLGKAPHPRMLLNSNGERVYIGKAASLSFLQVVRDMVAEQIGPSRFSHNEQSDRMLEKSYSSAANADKLLVSAAVGLDADQKRLYAQCFQSVTGGLLDVFSPLEVEALLMLGPSPGDLQINHCKRATIDLIIGIGAQAHSLTSAQTVGQAHARQAQEHALAGMLEDPSVDMVRAFLLLAFYMLGECRRNAAYMYLGVAARAAIALGLHSRASYTGNHPKYQLRLRIWISLCVLDMLVSAILSRPAATNHALRAGLERHINDMNDENQDRDTGTACLVAAYKILAITMDIVETLYSKSAMKENLSAGRVEQCLDKIEAWSRSLPDTVRRAATTPPTTTPGDRVTMGSIHVSCLYYFAVTLATWPILIAVLAGPPGGSNNSSQNPQQQLASACLDAAVFLVQTCVDALRARLLLGNMCIMKALIFAAGLILGFELFSKQREMDFQVEAAFRGAQDVLGFLAPQSPQAAHYLEILGLLASAIAKQRETLAVRSRSKYVGRIFSLGGQNSGSDDATEAAIITAVSRDNTMPTRVLPTDAPADPPADAEGNGQPFLGWDSLDLMQWDSFPFLSPRSFDLAS</sequence>
<dbReference type="Proteomes" id="UP001642482">
    <property type="component" value="Unassembled WGS sequence"/>
</dbReference>
<feature type="region of interest" description="Disordered" evidence="5">
    <location>
        <begin position="49"/>
        <end position="117"/>
    </location>
</feature>
<keyword evidence="2" id="KW-0805">Transcription regulation</keyword>
<evidence type="ECO:0000313" key="8">
    <source>
        <dbReference type="EMBL" id="CAK7221134.1"/>
    </source>
</evidence>
<feature type="compositionally biased region" description="Low complexity" evidence="5">
    <location>
        <begin position="642"/>
        <end position="651"/>
    </location>
</feature>
<dbReference type="InterPro" id="IPR007219">
    <property type="entry name" value="XnlR_reg_dom"/>
</dbReference>
<accession>A0ABP0BNF7</accession>
<evidence type="ECO:0000256" key="2">
    <source>
        <dbReference type="ARBA" id="ARBA00023015"/>
    </source>
</evidence>
<evidence type="ECO:0000256" key="6">
    <source>
        <dbReference type="SAM" id="Phobius"/>
    </source>
</evidence>
<dbReference type="EMBL" id="CAWUHD010000039">
    <property type="protein sequence ID" value="CAK7221134.1"/>
    <property type="molecule type" value="Genomic_DNA"/>
</dbReference>
<dbReference type="PANTHER" id="PTHR47424:SF9">
    <property type="entry name" value="TAH-2"/>
    <property type="match status" value="1"/>
</dbReference>
<dbReference type="Pfam" id="PF04082">
    <property type="entry name" value="Fungal_trans"/>
    <property type="match status" value="1"/>
</dbReference>
<protein>
    <recommendedName>
        <fullName evidence="7">Zn(2)-C6 fungal-type domain-containing protein</fullName>
    </recommendedName>
</protein>
<evidence type="ECO:0000256" key="5">
    <source>
        <dbReference type="SAM" id="MobiDB-lite"/>
    </source>
</evidence>
<feature type="transmembrane region" description="Helical" evidence="6">
    <location>
        <begin position="519"/>
        <end position="542"/>
    </location>
</feature>
<keyword evidence="1" id="KW-0479">Metal-binding</keyword>
<keyword evidence="4" id="KW-0539">Nucleus</keyword>
<gene>
    <name evidence="8" type="ORF">SEUCBS140593_004467</name>
</gene>
<feature type="transmembrane region" description="Helical" evidence="6">
    <location>
        <begin position="299"/>
        <end position="317"/>
    </location>
</feature>
<reference evidence="8 9" key="1">
    <citation type="submission" date="2024-01" db="EMBL/GenBank/DDBJ databases">
        <authorList>
            <person name="Allen C."/>
            <person name="Tagirdzhanova G."/>
        </authorList>
    </citation>
    <scope>NUCLEOTIDE SEQUENCE [LARGE SCALE GENOMIC DNA]</scope>
</reference>
<dbReference type="CDD" id="cd12148">
    <property type="entry name" value="fungal_TF_MHR"/>
    <property type="match status" value="1"/>
</dbReference>
<comment type="caution">
    <text evidence="8">The sequence shown here is derived from an EMBL/GenBank/DDBJ whole genome shotgun (WGS) entry which is preliminary data.</text>
</comment>